<dbReference type="RefSeq" id="WP_074487379.1">
    <property type="nucleotide sequence ID" value="NZ_FPAM01000008.1"/>
</dbReference>
<feature type="transmembrane region" description="Helical" evidence="6">
    <location>
        <begin position="667"/>
        <end position="691"/>
    </location>
</feature>
<name>A0A1Q5ZSD3_9SPHI</name>
<protein>
    <recommendedName>
        <fullName evidence="11">ABC transporter permease</fullName>
    </recommendedName>
</protein>
<evidence type="ECO:0000259" key="8">
    <source>
        <dbReference type="Pfam" id="PF12704"/>
    </source>
</evidence>
<feature type="domain" description="MacB-like periplasmic core" evidence="8">
    <location>
        <begin position="20"/>
        <end position="241"/>
    </location>
</feature>
<sequence length="790" mass="88240">MLKNYFKIAWRNLIKNKVYSSINILGLALGMAVAILIGLWIWDELSFDHYHQNHDRIGQVMVTQTFDGHTGTQTAMALPVAPELKSKYAADFKYVTHASWTNTFILGSGENKVSQKGMWVEADFPKMLTLKMMQGDVNALKDPSSMLITESAAKALFAGKNPMGKTVRINNKMDLKVGGVYEDLPSNSTFNDMKMLLSWDKLVSTDPYTKSAQTNWGDHSTQLFVQLNDNVDFDKVSGKIKGLSHDHFKEGNEWLLVHPMDKWHLYSNFKEGKVDGGRIQYVWLFGIIGIFVLLLACINFMNLSTARSEKRAKEVGIRKAIGSMRQQLIAQFLSESIVMALIAFVFAMIIVIAFLPMFNNLANKQMSFPWTSGSFWLLSLAFSLLTGVVSGSYPAFYLSGFNTVKVLKGTFKTGRFAALPRKVLVVIQFTVSITLIIGTIIVFKQIQFAKNRPVGYTRAGLVTVDINTPDLQGHYDAIRSDLLKTGALENMSESSSPATDIWSNQIGFDWRGKNPSINPIFGVVAVTHDFGKTIGWTIKEGRDFSRSFATDTSSILINEAAVKQIGIKEPVGETIKWNGKNYIVRGVIKNMVMNSPYIEAQPTVFTLNYGWANIITMKIKPTMAVATALARLEPVFKKYNPASPFSYKFIDDEYAHKFADEERIGNLATFFAVLAIFISSLGLFGLASFVAEQRTKEIGVRKVLGASVFNLWSMLSKDFLGLVIISCIIAIPVAWYYLNDWLKVYEYHTTISWWIFIAASVGAMAITIVTVSFQSIKAAIANPVKSLRSE</sequence>
<dbReference type="Pfam" id="PF12704">
    <property type="entry name" value="MacB_PCD"/>
    <property type="match status" value="2"/>
</dbReference>
<feature type="domain" description="ABC3 transporter permease C-terminal" evidence="7">
    <location>
        <begin position="287"/>
        <end position="400"/>
    </location>
</feature>
<evidence type="ECO:0000256" key="4">
    <source>
        <dbReference type="ARBA" id="ARBA00022989"/>
    </source>
</evidence>
<organism evidence="9 10">
    <name type="scientific">Mucilaginibacter polytrichastri</name>
    <dbReference type="NCBI Taxonomy" id="1302689"/>
    <lineage>
        <taxon>Bacteria</taxon>
        <taxon>Pseudomonadati</taxon>
        <taxon>Bacteroidota</taxon>
        <taxon>Sphingobacteriia</taxon>
        <taxon>Sphingobacteriales</taxon>
        <taxon>Sphingobacteriaceae</taxon>
        <taxon>Mucilaginibacter</taxon>
    </lineage>
</organism>
<feature type="transmembrane region" description="Helical" evidence="6">
    <location>
        <begin position="423"/>
        <end position="443"/>
    </location>
</feature>
<dbReference type="Pfam" id="PF02687">
    <property type="entry name" value="FtsX"/>
    <property type="match status" value="2"/>
</dbReference>
<dbReference type="STRING" id="1302689.RG47T_0115"/>
<keyword evidence="2" id="KW-1003">Cell membrane</keyword>
<feature type="domain" description="ABC3 transporter permease C-terminal" evidence="7">
    <location>
        <begin position="670"/>
        <end position="783"/>
    </location>
</feature>
<comment type="subcellular location">
    <subcellularLocation>
        <location evidence="1">Cell membrane</location>
        <topology evidence="1">Multi-pass membrane protein</topology>
    </subcellularLocation>
</comment>
<dbReference type="PANTHER" id="PTHR30572">
    <property type="entry name" value="MEMBRANE COMPONENT OF TRANSPORTER-RELATED"/>
    <property type="match status" value="1"/>
</dbReference>
<dbReference type="InterPro" id="IPR003838">
    <property type="entry name" value="ABC3_permease_C"/>
</dbReference>
<evidence type="ECO:0000256" key="2">
    <source>
        <dbReference type="ARBA" id="ARBA00022475"/>
    </source>
</evidence>
<keyword evidence="5 6" id="KW-0472">Membrane</keyword>
<evidence type="ECO:0000259" key="7">
    <source>
        <dbReference type="Pfam" id="PF02687"/>
    </source>
</evidence>
<evidence type="ECO:0000256" key="6">
    <source>
        <dbReference type="SAM" id="Phobius"/>
    </source>
</evidence>
<dbReference type="PANTHER" id="PTHR30572:SF18">
    <property type="entry name" value="ABC-TYPE MACROLIDE FAMILY EXPORT SYSTEM PERMEASE COMPONENT 2"/>
    <property type="match status" value="1"/>
</dbReference>
<keyword evidence="3 6" id="KW-0812">Transmembrane</keyword>
<feature type="transmembrane region" description="Helical" evidence="6">
    <location>
        <begin position="719"/>
        <end position="738"/>
    </location>
</feature>
<feature type="transmembrane region" description="Helical" evidence="6">
    <location>
        <begin position="21"/>
        <end position="42"/>
    </location>
</feature>
<keyword evidence="4 6" id="KW-1133">Transmembrane helix</keyword>
<dbReference type="GO" id="GO:0022857">
    <property type="term" value="F:transmembrane transporter activity"/>
    <property type="evidence" value="ECO:0007669"/>
    <property type="project" value="TreeGrafter"/>
</dbReference>
<feature type="transmembrane region" description="Helical" evidence="6">
    <location>
        <begin position="281"/>
        <end position="303"/>
    </location>
</feature>
<evidence type="ECO:0000256" key="3">
    <source>
        <dbReference type="ARBA" id="ARBA00022692"/>
    </source>
</evidence>
<accession>A0A1Q5ZSD3</accession>
<evidence type="ECO:0008006" key="11">
    <source>
        <dbReference type="Google" id="ProtNLM"/>
    </source>
</evidence>
<dbReference type="InterPro" id="IPR050250">
    <property type="entry name" value="Macrolide_Exporter_MacB"/>
</dbReference>
<evidence type="ECO:0000256" key="1">
    <source>
        <dbReference type="ARBA" id="ARBA00004651"/>
    </source>
</evidence>
<evidence type="ECO:0000313" key="10">
    <source>
        <dbReference type="Proteomes" id="UP000186720"/>
    </source>
</evidence>
<reference evidence="9 10" key="1">
    <citation type="submission" date="2016-11" db="EMBL/GenBank/DDBJ databases">
        <title>Whole Genome Sequencing of Mucilaginibacter polytrichastri RG4-7(T) isolated from the moss sample.</title>
        <authorList>
            <person name="Li Y."/>
        </authorList>
    </citation>
    <scope>NUCLEOTIDE SEQUENCE [LARGE SCALE GENOMIC DNA]</scope>
    <source>
        <strain evidence="9 10">RG4-7</strain>
    </source>
</reference>
<feature type="transmembrane region" description="Helical" evidence="6">
    <location>
        <begin position="375"/>
        <end position="402"/>
    </location>
</feature>
<dbReference type="OrthoDB" id="1451596at2"/>
<feature type="transmembrane region" description="Helical" evidence="6">
    <location>
        <begin position="750"/>
        <end position="773"/>
    </location>
</feature>
<feature type="transmembrane region" description="Helical" evidence="6">
    <location>
        <begin position="328"/>
        <end position="355"/>
    </location>
</feature>
<gene>
    <name evidence="9" type="ORF">RG47T_0115</name>
</gene>
<dbReference type="Proteomes" id="UP000186720">
    <property type="component" value="Unassembled WGS sequence"/>
</dbReference>
<dbReference type="EMBL" id="MPPL01000001">
    <property type="protein sequence ID" value="OKS84682.1"/>
    <property type="molecule type" value="Genomic_DNA"/>
</dbReference>
<keyword evidence="10" id="KW-1185">Reference proteome</keyword>
<dbReference type="AlphaFoldDB" id="A0A1Q5ZSD3"/>
<feature type="domain" description="MacB-like periplasmic core" evidence="8">
    <location>
        <begin position="432"/>
        <end position="633"/>
    </location>
</feature>
<dbReference type="GO" id="GO:0005886">
    <property type="term" value="C:plasma membrane"/>
    <property type="evidence" value="ECO:0007669"/>
    <property type="project" value="UniProtKB-SubCell"/>
</dbReference>
<evidence type="ECO:0000256" key="5">
    <source>
        <dbReference type="ARBA" id="ARBA00023136"/>
    </source>
</evidence>
<evidence type="ECO:0000313" key="9">
    <source>
        <dbReference type="EMBL" id="OKS84682.1"/>
    </source>
</evidence>
<comment type="caution">
    <text evidence="9">The sequence shown here is derived from an EMBL/GenBank/DDBJ whole genome shotgun (WGS) entry which is preliminary data.</text>
</comment>
<proteinExistence type="predicted"/>
<dbReference type="InterPro" id="IPR025857">
    <property type="entry name" value="MacB_PCD"/>
</dbReference>